<feature type="region of interest" description="Disordered" evidence="5">
    <location>
        <begin position="117"/>
        <end position="136"/>
    </location>
</feature>
<dbReference type="AlphaFoldDB" id="A0A1I8HX03"/>
<dbReference type="PANTHER" id="PTHR12751:SF18">
    <property type="entry name" value="PHOSPHATASE AND ACTIN REGULATOR 1"/>
    <property type="match status" value="1"/>
</dbReference>
<dbReference type="GO" id="GO:0003779">
    <property type="term" value="F:actin binding"/>
    <property type="evidence" value="ECO:0007669"/>
    <property type="project" value="UniProtKB-KW"/>
</dbReference>
<evidence type="ECO:0000256" key="5">
    <source>
        <dbReference type="SAM" id="MobiDB-lite"/>
    </source>
</evidence>
<evidence type="ECO:0000256" key="1">
    <source>
        <dbReference type="ARBA" id="ARBA00009795"/>
    </source>
</evidence>
<dbReference type="PROSITE" id="PS51073">
    <property type="entry name" value="RPEL"/>
    <property type="match status" value="2"/>
</dbReference>
<feature type="compositionally biased region" description="Basic and acidic residues" evidence="5">
    <location>
        <begin position="411"/>
        <end position="434"/>
    </location>
</feature>
<feature type="repeat" description="RPEL" evidence="4">
    <location>
        <begin position="485"/>
        <end position="510"/>
    </location>
</feature>
<accession>A0A1I8HX03</accession>
<feature type="compositionally biased region" description="Low complexity" evidence="5">
    <location>
        <begin position="162"/>
        <end position="173"/>
    </location>
</feature>
<name>A0A1I8HX03_9PLAT</name>
<dbReference type="Gene3D" id="6.10.140.2130">
    <property type="match status" value="1"/>
</dbReference>
<dbReference type="WBParaSite" id="maker-uti_cns_0008467-snap-gene-0.5-mRNA-1">
    <property type="protein sequence ID" value="maker-uti_cns_0008467-snap-gene-0.5-mRNA-1"/>
    <property type="gene ID" value="maker-uti_cns_0008467-snap-gene-0.5"/>
</dbReference>
<feature type="region of interest" description="Disordered" evidence="5">
    <location>
        <begin position="311"/>
        <end position="434"/>
    </location>
</feature>
<feature type="compositionally biased region" description="Low complexity" evidence="5">
    <location>
        <begin position="228"/>
        <end position="239"/>
    </location>
</feature>
<dbReference type="SMART" id="SM00707">
    <property type="entry name" value="RPEL"/>
    <property type="match status" value="2"/>
</dbReference>
<dbReference type="PANTHER" id="PTHR12751">
    <property type="entry name" value="PHOSPHATASE AND ACTIN REGULATOR PHACTR"/>
    <property type="match status" value="1"/>
</dbReference>
<proteinExistence type="inferred from homology"/>
<keyword evidence="6" id="KW-1185">Reference proteome</keyword>
<evidence type="ECO:0000256" key="3">
    <source>
        <dbReference type="ARBA" id="ARBA00023203"/>
    </source>
</evidence>
<reference evidence="7" key="1">
    <citation type="submission" date="2016-11" db="UniProtKB">
        <authorList>
            <consortium name="WormBaseParasite"/>
        </authorList>
    </citation>
    <scope>IDENTIFICATION</scope>
</reference>
<dbReference type="Pfam" id="PF02755">
    <property type="entry name" value="RPEL"/>
    <property type="match status" value="1"/>
</dbReference>
<dbReference type="Proteomes" id="UP000095280">
    <property type="component" value="Unplaced"/>
</dbReference>
<evidence type="ECO:0000313" key="7">
    <source>
        <dbReference type="WBParaSite" id="maker-uti_cns_0008467-snap-gene-0.5-mRNA-1"/>
    </source>
</evidence>
<dbReference type="Gene3D" id="6.10.140.1750">
    <property type="match status" value="1"/>
</dbReference>
<keyword evidence="2" id="KW-0677">Repeat</keyword>
<evidence type="ECO:0000256" key="4">
    <source>
        <dbReference type="PROSITE-ProRule" id="PRU00401"/>
    </source>
</evidence>
<feature type="region of interest" description="Disordered" evidence="5">
    <location>
        <begin position="153"/>
        <end position="239"/>
    </location>
</feature>
<evidence type="ECO:0000313" key="6">
    <source>
        <dbReference type="Proteomes" id="UP000095280"/>
    </source>
</evidence>
<protein>
    <submittedName>
        <fullName evidence="7">Phosphatase and actin regulator</fullName>
    </submittedName>
</protein>
<feature type="compositionally biased region" description="Low complexity" evidence="5">
    <location>
        <begin position="30"/>
        <end position="48"/>
    </location>
</feature>
<feature type="compositionally biased region" description="Polar residues" evidence="5">
    <location>
        <begin position="191"/>
        <end position="202"/>
    </location>
</feature>
<sequence>TVSQPGGSKFITLGKLLRPWKWGKSGAKDSGNSSDSTQNSDGSSQSSSLRDVRGERGTGYGRYRSQLLIAGSMPRERSNLLQQSVSTRQLRSSLSKEAQELLQMGCVQSCSRRSRELNSSATAEGHDGYDPSEPTATSAKYIYIPTVHTEAAPVEPDSTERNNPNSCQDSNNNGRDESGNDTGVPPDHRVSQQQVTSSNHHNGPSAVTDGPDSVDNSANGVRRPLQDAASPASSTSASAAAPATALALLKPRSRVPISLEESVAETQALPEIHYSTSHSQPQQQEFLPVVTFNQPAASVATVVPALVVNGKDSIAGQKQPQQNRSRSPPPPPRPADDDDDDDDDDEEEDKKDEQQQVDASSAAKFNVVDDDGDSDDSEQSAEERGFYDDVAEDSDDDDDISEEFGGSRGKTVYEKVRAREPDLSRQPDRGIMRKPGEAGRLAAKVTRKESLARFLENQRRERKNGLQLQRVPSQLRREERRRIGNVLERRLSQRPTAEELENRNILHVDSEAELESARQQTIRYLTRKLSYRPTVHELRKRRIIDFNDYVEVTDTEEYDRGIDKPWTRLTATDKARIRKELNDFKANEMPVHEESRKHTRFHKP</sequence>
<comment type="similarity">
    <text evidence="1">Belongs to the phosphatase and actin regulator family.</text>
</comment>
<dbReference type="InterPro" id="IPR004018">
    <property type="entry name" value="RPEL_repeat"/>
</dbReference>
<feature type="region of interest" description="Disordered" evidence="5">
    <location>
        <begin position="22"/>
        <end position="63"/>
    </location>
</feature>
<feature type="compositionally biased region" description="Acidic residues" evidence="5">
    <location>
        <begin position="336"/>
        <end position="350"/>
    </location>
</feature>
<organism evidence="6 7">
    <name type="scientific">Macrostomum lignano</name>
    <dbReference type="NCBI Taxonomy" id="282301"/>
    <lineage>
        <taxon>Eukaryota</taxon>
        <taxon>Metazoa</taxon>
        <taxon>Spiralia</taxon>
        <taxon>Lophotrochozoa</taxon>
        <taxon>Platyhelminthes</taxon>
        <taxon>Rhabditophora</taxon>
        <taxon>Macrostomorpha</taxon>
        <taxon>Macrostomida</taxon>
        <taxon>Macrostomidae</taxon>
        <taxon>Macrostomum</taxon>
    </lineage>
</organism>
<dbReference type="GO" id="GO:0030036">
    <property type="term" value="P:actin cytoskeleton organization"/>
    <property type="evidence" value="ECO:0007669"/>
    <property type="project" value="TreeGrafter"/>
</dbReference>
<evidence type="ECO:0000256" key="2">
    <source>
        <dbReference type="ARBA" id="ARBA00022737"/>
    </source>
</evidence>
<feature type="compositionally biased region" description="Acidic residues" evidence="5">
    <location>
        <begin position="389"/>
        <end position="402"/>
    </location>
</feature>
<feature type="compositionally biased region" description="Acidic residues" evidence="5">
    <location>
        <begin position="368"/>
        <end position="380"/>
    </location>
</feature>
<feature type="repeat" description="RPEL" evidence="4">
    <location>
        <begin position="523"/>
        <end position="548"/>
    </location>
</feature>
<keyword evidence="3" id="KW-0009">Actin-binding</keyword>